<feature type="compositionally biased region" description="Low complexity" evidence="1">
    <location>
        <begin position="63"/>
        <end position="75"/>
    </location>
</feature>
<feature type="compositionally biased region" description="Polar residues" evidence="1">
    <location>
        <begin position="214"/>
        <end position="224"/>
    </location>
</feature>
<accession>W7LLG3</accession>
<feature type="compositionally biased region" description="Polar residues" evidence="1">
    <location>
        <begin position="659"/>
        <end position="668"/>
    </location>
</feature>
<feature type="compositionally biased region" description="Basic residues" evidence="1">
    <location>
        <begin position="1"/>
        <end position="13"/>
    </location>
</feature>
<feature type="compositionally biased region" description="Basic residues" evidence="1">
    <location>
        <begin position="98"/>
        <end position="108"/>
    </location>
</feature>
<feature type="compositionally biased region" description="Acidic residues" evidence="1">
    <location>
        <begin position="757"/>
        <end position="766"/>
    </location>
</feature>
<feature type="region of interest" description="Disordered" evidence="1">
    <location>
        <begin position="336"/>
        <end position="374"/>
    </location>
</feature>
<dbReference type="Proteomes" id="UP000009096">
    <property type="component" value="Chromosome 1"/>
</dbReference>
<feature type="compositionally biased region" description="Polar residues" evidence="1">
    <location>
        <begin position="422"/>
        <end position="432"/>
    </location>
</feature>
<dbReference type="GeneID" id="30058749"/>
<feature type="compositionally biased region" description="Acidic residues" evidence="1">
    <location>
        <begin position="1103"/>
        <end position="1121"/>
    </location>
</feature>
<feature type="compositionally biased region" description="Polar residues" evidence="1">
    <location>
        <begin position="1152"/>
        <end position="1176"/>
    </location>
</feature>
<dbReference type="RefSeq" id="XP_018742470.1">
    <property type="nucleotide sequence ID" value="XM_018886825.1"/>
</dbReference>
<feature type="region of interest" description="Disordered" evidence="1">
    <location>
        <begin position="967"/>
        <end position="1302"/>
    </location>
</feature>
<feature type="compositionally biased region" description="Pro residues" evidence="1">
    <location>
        <begin position="1258"/>
        <end position="1276"/>
    </location>
</feature>
<feature type="compositionally biased region" description="Acidic residues" evidence="1">
    <location>
        <begin position="806"/>
        <end position="815"/>
    </location>
</feature>
<protein>
    <submittedName>
        <fullName evidence="2">Uncharacterized protein</fullName>
    </submittedName>
</protein>
<dbReference type="EMBL" id="DS022242">
    <property type="protein sequence ID" value="EWG36279.1"/>
    <property type="molecule type" value="Genomic_DNA"/>
</dbReference>
<feature type="compositionally biased region" description="Polar residues" evidence="1">
    <location>
        <begin position="1209"/>
        <end position="1224"/>
    </location>
</feature>
<feature type="compositionally biased region" description="Low complexity" evidence="1">
    <location>
        <begin position="433"/>
        <end position="442"/>
    </location>
</feature>
<evidence type="ECO:0000313" key="3">
    <source>
        <dbReference type="Proteomes" id="UP000009096"/>
    </source>
</evidence>
<feature type="compositionally biased region" description="Basic and acidic residues" evidence="1">
    <location>
        <begin position="617"/>
        <end position="636"/>
    </location>
</feature>
<dbReference type="STRING" id="334819.W7LLG3"/>
<feature type="region of interest" description="Disordered" evidence="1">
    <location>
        <begin position="1"/>
        <end position="324"/>
    </location>
</feature>
<proteinExistence type="predicted"/>
<feature type="compositionally biased region" description="Low complexity" evidence="1">
    <location>
        <begin position="558"/>
        <end position="576"/>
    </location>
</feature>
<feature type="region of interest" description="Disordered" evidence="1">
    <location>
        <begin position="1347"/>
        <end position="1375"/>
    </location>
</feature>
<name>W7LLG3_GIBM7</name>
<keyword evidence="3" id="KW-1185">Reference proteome</keyword>
<dbReference type="VEuPathDB" id="FungiDB:FVEG_00375"/>
<feature type="compositionally biased region" description="Polar residues" evidence="1">
    <location>
        <begin position="592"/>
        <end position="607"/>
    </location>
</feature>
<feature type="compositionally biased region" description="Basic and acidic residues" evidence="1">
    <location>
        <begin position="463"/>
        <end position="474"/>
    </location>
</feature>
<gene>
    <name evidence="2" type="ORF">FVEG_00375</name>
</gene>
<feature type="compositionally biased region" description="Polar residues" evidence="1">
    <location>
        <begin position="1033"/>
        <end position="1049"/>
    </location>
</feature>
<feature type="compositionally biased region" description="Polar residues" evidence="1">
    <location>
        <begin position="32"/>
        <end position="47"/>
    </location>
</feature>
<sequence length="1502" mass="164746">MDRSRRMPQRRRPLGASASPTSTSEASFDLNPLTSPVVSHTNTTTPQGVGAGSRRSAKPLQHAFTFSSPSSSRNSNAKKRSTTMDNYPIPDEGEHGPKKGGHSLRKRARVDYTFEHIDDDVVVPNSTSSARGKKRRSEVNFDTDDFYSNDSKRRGASMGADTPSNRRRNPTRKSSDLKAYHQAALQDDDNDVQDTIEVGAYYSDADDSELRDAASNNSSPQNKLPSKDSPKKSPHNESTKDTFAAPPQVGENQHQLETKETLPIPQVEQISSDKVSSAVEPTRTFIEEPVSQPTEPQAEKLPKVEPQPETLSTTHKSPAAEDVNEVKPPAVALAVADAQSEPAATTVPDSNPVEVEPEVETEAVAAPVSEPVPAPTIAPLPVTAVENNKSEFVHSPIVPASEPVPVPVNGVAEVPAAEPLPQDSSEPALSLSNTNNTDTDTNIKQESSNQITNIYQFPTSTDKPIDLHQDDKLNAMDNMEIDPVQDEHPTQDVEMTDAAPLDTQDLVQESVQEPVQEPVSKPAQEPMELTQEPEQLSQMPEQERVEEPTAAPLPPAASSPSARRARSASPPKSSSKPPSPSPARETEELRQSVENVASPQNVASNDVHTPLEVNGDSAKDEKVNNETVENNKDKESAQVPTAADEFPIPDSPELPLTQEEPTTISSPTELKAPTPPPTETIETPASSAPSDTKASPQKPVAPRIALESMPQPTPVGRWSHLRPYVDGEFTLYPEKKGRSDEDGANDDTTPEGKDTDMEPMVDDQYDIVDGAGLEAPTPALNTPTRGSPVADSTDPTAFNSPAPGGDDGDDADVSESQEVPGRTRYYKYRKLRDPEEYISVLENYEDMPTEDLYELLEAVNVSMVQWQDEWNDLGTVVDDYENSLRRRAADAKYEARTRNLNQHGLNYEEPEFAVKGYKSRDKEGLNETRYLQGQDRIMAAAYGFEYDPHPSKIGKQNPETQQVGIMTRGRSLRNQPRQTAKATETDEVVGKRQRKPVQLFDPATQDVSRSSTPVPPTRGGRRRKNANPEDEPQTNLSVSFNTEAASDNEASGPKTRRKRVRGKNAVAAEEPAPTPDAEEPVQESPAKTTRRGRARPAVKYEEADPNEFVDDEPQEEEEVQEKEEKAPVRRAIVTLKLPRAYYTDVTPENEITDNGDSRPTTASSEASNHTVESSYSFRPKRQKRFRDDPNEAEELAQAPPKKKGKRTSGGATTTEIPSSASTPAPSVDPAQVPNSRKIQKIKVVRSAQDAKNGGTPAPQAPPPAATVPATGPPSAPPSIAGDDGDDTPKDYKSMTKSEKMSASMKSKFPSTFFLATHKLTQIQIVGPTEIWLEPLRNARRPWRLKRLLKRQPSKEQVSPLPTSLKAKPPSRETPPLSRCRCSLINHRCHHSNHQCCISHRPCTLTSMSFLLTSITLTSININTRHTRCIFSNNLRCIQVTLNISLLPLHHLLIRLEILLLLSCMATLSTIATVIATECLEWDTPTRGRGYESTRLVSRLVIK</sequence>
<evidence type="ECO:0000313" key="2">
    <source>
        <dbReference type="EMBL" id="EWG36279.1"/>
    </source>
</evidence>
<feature type="compositionally biased region" description="Polar residues" evidence="1">
    <location>
        <begin position="972"/>
        <end position="982"/>
    </location>
</feature>
<feature type="compositionally biased region" description="Basic and acidic residues" evidence="1">
    <location>
        <begin position="1286"/>
        <end position="1299"/>
    </location>
</feature>
<organism evidence="2 3">
    <name type="scientific">Gibberella moniliformis (strain M3125 / FGSC 7600)</name>
    <name type="common">Maize ear and stalk rot fungus</name>
    <name type="synonym">Fusarium verticillioides</name>
    <dbReference type="NCBI Taxonomy" id="334819"/>
    <lineage>
        <taxon>Eukaryota</taxon>
        <taxon>Fungi</taxon>
        <taxon>Dikarya</taxon>
        <taxon>Ascomycota</taxon>
        <taxon>Pezizomycotina</taxon>
        <taxon>Sordariomycetes</taxon>
        <taxon>Hypocreomycetidae</taxon>
        <taxon>Hypocreales</taxon>
        <taxon>Nectriaceae</taxon>
        <taxon>Fusarium</taxon>
        <taxon>Fusarium fujikuroi species complex</taxon>
    </lineage>
</organism>
<feature type="compositionally biased region" description="Basic and acidic residues" evidence="1">
    <location>
        <begin position="225"/>
        <end position="240"/>
    </location>
</feature>
<dbReference type="EMBL" id="CM000578">
    <property type="protein sequence ID" value="EWG36279.1"/>
    <property type="molecule type" value="Genomic_DNA"/>
</dbReference>
<feature type="compositionally biased region" description="Polar residues" evidence="1">
    <location>
        <begin position="444"/>
        <end position="462"/>
    </location>
</feature>
<feature type="compositionally biased region" description="Low complexity" evidence="1">
    <location>
        <begin position="16"/>
        <end position="27"/>
    </location>
</feature>
<reference evidence="2 3" key="1">
    <citation type="journal article" date="2010" name="Nature">
        <title>Comparative genomics reveals mobile pathogenicity chromosomes in Fusarium.</title>
        <authorList>
            <person name="Ma L.J."/>
            <person name="van der Does H.C."/>
            <person name="Borkovich K.A."/>
            <person name="Coleman J.J."/>
            <person name="Daboussi M.J."/>
            <person name="Di Pietro A."/>
            <person name="Dufresne M."/>
            <person name="Freitag M."/>
            <person name="Grabherr M."/>
            <person name="Henrissat B."/>
            <person name="Houterman P.M."/>
            <person name="Kang S."/>
            <person name="Shim W.B."/>
            <person name="Woloshuk C."/>
            <person name="Xie X."/>
            <person name="Xu J.R."/>
            <person name="Antoniw J."/>
            <person name="Baker S.E."/>
            <person name="Bluhm B.H."/>
            <person name="Breakspear A."/>
            <person name="Brown D.W."/>
            <person name="Butchko R.A."/>
            <person name="Chapman S."/>
            <person name="Coulson R."/>
            <person name="Coutinho P.M."/>
            <person name="Danchin E.G."/>
            <person name="Diener A."/>
            <person name="Gale L.R."/>
            <person name="Gardiner D.M."/>
            <person name="Goff S."/>
            <person name="Hammond-Kosack K.E."/>
            <person name="Hilburn K."/>
            <person name="Hua-Van A."/>
            <person name="Jonkers W."/>
            <person name="Kazan K."/>
            <person name="Kodira C.D."/>
            <person name="Koehrsen M."/>
            <person name="Kumar L."/>
            <person name="Lee Y.H."/>
            <person name="Li L."/>
            <person name="Manners J.M."/>
            <person name="Miranda-Saavedra D."/>
            <person name="Mukherjee M."/>
            <person name="Park G."/>
            <person name="Park J."/>
            <person name="Park S.Y."/>
            <person name="Proctor R.H."/>
            <person name="Regev A."/>
            <person name="Ruiz-Roldan M.C."/>
            <person name="Sain D."/>
            <person name="Sakthikumar S."/>
            <person name="Sykes S."/>
            <person name="Schwartz D.C."/>
            <person name="Turgeon B.G."/>
            <person name="Wapinski I."/>
            <person name="Yoder O."/>
            <person name="Young S."/>
            <person name="Zeng Q."/>
            <person name="Zhou S."/>
            <person name="Galagan J."/>
            <person name="Cuomo C.A."/>
            <person name="Kistler H.C."/>
            <person name="Rep M."/>
        </authorList>
    </citation>
    <scope>NUCLEOTIDE SEQUENCE [LARGE SCALE GENOMIC DNA]</scope>
    <source>
        <strain evidence="3">M3125 / FGSC 7600</strain>
    </source>
</reference>
<dbReference type="OrthoDB" id="4115400at2759"/>
<evidence type="ECO:0000256" key="1">
    <source>
        <dbReference type="SAM" id="MobiDB-lite"/>
    </source>
</evidence>
<feature type="region of interest" description="Disordered" evidence="1">
    <location>
        <begin position="413"/>
        <end position="820"/>
    </location>
</feature>
<feature type="compositionally biased region" description="Polar residues" evidence="1">
    <location>
        <begin position="685"/>
        <end position="695"/>
    </location>
</feature>
<dbReference type="KEGG" id="fvr:FVEG_00375"/>